<dbReference type="GO" id="GO:0003723">
    <property type="term" value="F:RNA binding"/>
    <property type="evidence" value="ECO:0007669"/>
    <property type="project" value="InterPro"/>
</dbReference>
<dbReference type="PANTHER" id="PTHR13767">
    <property type="entry name" value="TRNA-PSEUDOURIDINE SYNTHASE"/>
    <property type="match status" value="1"/>
</dbReference>
<comment type="catalytic activity">
    <reaction evidence="1 5">
        <text>uridine(55) in tRNA = pseudouridine(55) in tRNA</text>
        <dbReference type="Rhea" id="RHEA:42532"/>
        <dbReference type="Rhea" id="RHEA-COMP:10101"/>
        <dbReference type="Rhea" id="RHEA-COMP:10102"/>
        <dbReference type="ChEBI" id="CHEBI:65314"/>
        <dbReference type="ChEBI" id="CHEBI:65315"/>
        <dbReference type="EC" id="5.4.99.25"/>
    </reaction>
</comment>
<reference evidence="8 9" key="1">
    <citation type="journal article" date="2016" name="Nat. Commun.">
        <title>Thousands of microbial genomes shed light on interconnected biogeochemical processes in an aquifer system.</title>
        <authorList>
            <person name="Anantharaman K."/>
            <person name="Brown C.T."/>
            <person name="Hug L.A."/>
            <person name="Sharon I."/>
            <person name="Castelle C.J."/>
            <person name="Probst A.J."/>
            <person name="Thomas B.C."/>
            <person name="Singh A."/>
            <person name="Wilkins M.J."/>
            <person name="Karaoz U."/>
            <person name="Brodie E.L."/>
            <person name="Williams K.H."/>
            <person name="Hubbard S.S."/>
            <person name="Banfield J.F."/>
        </authorList>
    </citation>
    <scope>NUCLEOTIDE SEQUENCE [LARGE SCALE GENOMIC DNA]</scope>
</reference>
<feature type="active site" description="Nucleophile" evidence="5">
    <location>
        <position position="37"/>
    </location>
</feature>
<dbReference type="PANTHER" id="PTHR13767:SF2">
    <property type="entry name" value="PSEUDOURIDYLATE SYNTHASE TRUB1"/>
    <property type="match status" value="1"/>
</dbReference>
<evidence type="ECO:0000256" key="2">
    <source>
        <dbReference type="ARBA" id="ARBA00005642"/>
    </source>
</evidence>
<comment type="similarity">
    <text evidence="2 5">Belongs to the pseudouridine synthase TruB family. Type 1 subfamily.</text>
</comment>
<evidence type="ECO:0000259" key="7">
    <source>
        <dbReference type="Pfam" id="PF16198"/>
    </source>
</evidence>
<dbReference type="GO" id="GO:1990481">
    <property type="term" value="P:mRNA pseudouridine synthesis"/>
    <property type="evidence" value="ECO:0007669"/>
    <property type="project" value="TreeGrafter"/>
</dbReference>
<sequence>MPFLLIDKPEGMTSHDVVDRVRAITGERRVGHGGTLDPMASGLLIVGVGREATRKLGTVTKGMDKKYNAEIVLGEERDTDDREGMVITKAVGVLPPPRKEIEATLGKFIGRVSQVPPQFSAVKTGGKKAYQQARMGERVHLEPRKVTIYSIKLIDYRYPIIEIESKVSSGTYIRALARDIGRMLGTGAYLGRLRRLRIGTYAVEQAVELDRLGRENWKTHAIEF</sequence>
<dbReference type="NCBIfam" id="TIGR00431">
    <property type="entry name" value="TruB"/>
    <property type="match status" value="1"/>
</dbReference>
<proteinExistence type="inferred from homology"/>
<comment type="function">
    <text evidence="5">Responsible for synthesis of pseudouridine from uracil-55 in the psi GC loop of transfer RNAs.</text>
</comment>
<dbReference type="Pfam" id="PF16198">
    <property type="entry name" value="TruB_C_2"/>
    <property type="match status" value="1"/>
</dbReference>
<keyword evidence="3 5" id="KW-0819">tRNA processing</keyword>
<dbReference type="InterPro" id="IPR002501">
    <property type="entry name" value="PsdUridine_synth_N"/>
</dbReference>
<evidence type="ECO:0000256" key="5">
    <source>
        <dbReference type="HAMAP-Rule" id="MF_01080"/>
    </source>
</evidence>
<gene>
    <name evidence="5" type="primary">truB</name>
    <name evidence="8" type="ORF">A2786_01520</name>
</gene>
<dbReference type="Pfam" id="PF01509">
    <property type="entry name" value="TruB_N"/>
    <property type="match status" value="1"/>
</dbReference>
<dbReference type="CDD" id="cd02573">
    <property type="entry name" value="PseudoU_synth_EcTruB"/>
    <property type="match status" value="1"/>
</dbReference>
<dbReference type="AlphaFoldDB" id="A0A1G1VSJ3"/>
<feature type="domain" description="tRNA pseudouridylate synthase B C-terminal" evidence="7">
    <location>
        <begin position="174"/>
        <end position="219"/>
    </location>
</feature>
<dbReference type="GO" id="GO:0160148">
    <property type="term" value="F:tRNA pseudouridine(55) synthase activity"/>
    <property type="evidence" value="ECO:0007669"/>
    <property type="project" value="UniProtKB-EC"/>
</dbReference>
<evidence type="ECO:0000313" key="8">
    <source>
        <dbReference type="EMBL" id="OGY18177.1"/>
    </source>
</evidence>
<protein>
    <recommendedName>
        <fullName evidence="5">tRNA pseudouridine synthase B</fullName>
        <ecNumber evidence="5">5.4.99.25</ecNumber>
    </recommendedName>
    <alternativeName>
        <fullName evidence="5">tRNA pseudouridine(55) synthase</fullName>
        <shortName evidence="5">Psi55 synthase</shortName>
    </alternativeName>
    <alternativeName>
        <fullName evidence="5">tRNA pseudouridylate synthase</fullName>
    </alternativeName>
    <alternativeName>
        <fullName evidence="5">tRNA-uridine isomerase</fullName>
    </alternativeName>
</protein>
<dbReference type="EMBL" id="MHCJ01000003">
    <property type="protein sequence ID" value="OGY18177.1"/>
    <property type="molecule type" value="Genomic_DNA"/>
</dbReference>
<comment type="caution">
    <text evidence="8">The sequence shown here is derived from an EMBL/GenBank/DDBJ whole genome shotgun (WGS) entry which is preliminary data.</text>
</comment>
<accession>A0A1G1VSJ3</accession>
<evidence type="ECO:0000256" key="3">
    <source>
        <dbReference type="ARBA" id="ARBA00022694"/>
    </source>
</evidence>
<dbReference type="InterPro" id="IPR020103">
    <property type="entry name" value="PsdUridine_synth_cat_dom_sf"/>
</dbReference>
<organism evidence="8 9">
    <name type="scientific">Candidatus Chisholmbacteria bacterium RIFCSPHIGHO2_01_FULL_52_32</name>
    <dbReference type="NCBI Taxonomy" id="1797591"/>
    <lineage>
        <taxon>Bacteria</taxon>
        <taxon>Candidatus Chisholmiibacteriota</taxon>
    </lineage>
</organism>
<dbReference type="HAMAP" id="MF_01080">
    <property type="entry name" value="TruB_bact"/>
    <property type="match status" value="1"/>
</dbReference>
<evidence type="ECO:0000256" key="1">
    <source>
        <dbReference type="ARBA" id="ARBA00000385"/>
    </source>
</evidence>
<dbReference type="InterPro" id="IPR014780">
    <property type="entry name" value="tRNA_psdUridine_synth_TruB"/>
</dbReference>
<dbReference type="Proteomes" id="UP000179233">
    <property type="component" value="Unassembled WGS sequence"/>
</dbReference>
<evidence type="ECO:0000259" key="6">
    <source>
        <dbReference type="Pfam" id="PF01509"/>
    </source>
</evidence>
<dbReference type="EC" id="5.4.99.25" evidence="5"/>
<dbReference type="GO" id="GO:0031119">
    <property type="term" value="P:tRNA pseudouridine synthesis"/>
    <property type="evidence" value="ECO:0007669"/>
    <property type="project" value="UniProtKB-UniRule"/>
</dbReference>
<evidence type="ECO:0000256" key="4">
    <source>
        <dbReference type="ARBA" id="ARBA00023235"/>
    </source>
</evidence>
<dbReference type="SUPFAM" id="SSF55120">
    <property type="entry name" value="Pseudouridine synthase"/>
    <property type="match status" value="1"/>
</dbReference>
<dbReference type="InterPro" id="IPR032819">
    <property type="entry name" value="TruB_C"/>
</dbReference>
<dbReference type="Gene3D" id="3.30.2350.10">
    <property type="entry name" value="Pseudouridine synthase"/>
    <property type="match status" value="1"/>
</dbReference>
<name>A0A1G1VSJ3_9BACT</name>
<evidence type="ECO:0000313" key="9">
    <source>
        <dbReference type="Proteomes" id="UP000179233"/>
    </source>
</evidence>
<feature type="domain" description="Pseudouridine synthase II N-terminal" evidence="6">
    <location>
        <begin position="22"/>
        <end position="173"/>
    </location>
</feature>
<keyword evidence="4 5" id="KW-0413">Isomerase</keyword>